<organism evidence="1">
    <name type="scientific">marine sediment metagenome</name>
    <dbReference type="NCBI Taxonomy" id="412755"/>
    <lineage>
        <taxon>unclassified sequences</taxon>
        <taxon>metagenomes</taxon>
        <taxon>ecological metagenomes</taxon>
    </lineage>
</organism>
<comment type="caution">
    <text evidence="1">The sequence shown here is derived from an EMBL/GenBank/DDBJ whole genome shotgun (WGS) entry which is preliminary data.</text>
</comment>
<reference evidence="1" key="1">
    <citation type="journal article" date="2014" name="Front. Microbiol.">
        <title>High frequency of phylogenetically diverse reductive dehalogenase-homologous genes in deep subseafloor sedimentary metagenomes.</title>
        <authorList>
            <person name="Kawai M."/>
            <person name="Futagami T."/>
            <person name="Toyoda A."/>
            <person name="Takaki Y."/>
            <person name="Nishi S."/>
            <person name="Hori S."/>
            <person name="Arai W."/>
            <person name="Tsubouchi T."/>
            <person name="Morono Y."/>
            <person name="Uchiyama I."/>
            <person name="Ito T."/>
            <person name="Fujiyama A."/>
            <person name="Inagaki F."/>
            <person name="Takami H."/>
        </authorList>
    </citation>
    <scope>NUCLEOTIDE SEQUENCE</scope>
    <source>
        <strain evidence="1">Expedition CK06-06</strain>
    </source>
</reference>
<dbReference type="EMBL" id="BARU01026159">
    <property type="protein sequence ID" value="GAH74623.1"/>
    <property type="molecule type" value="Genomic_DNA"/>
</dbReference>
<name>X1JXT5_9ZZZZ</name>
<accession>X1JXT5</accession>
<evidence type="ECO:0000313" key="1">
    <source>
        <dbReference type="EMBL" id="GAH74623.1"/>
    </source>
</evidence>
<gene>
    <name evidence="1" type="ORF">S03H2_42058</name>
</gene>
<sequence>MIDLIEEKMSVDEQVEPSSVLKQYVEDTIREYLKPVTEKLDRTNTLILQKIPLIDFLEAKMKEAIPRPYLPSASSEHDIRNLEERILASPMSSSVVLASGPVVVKGAIEDSGFLEEARRPGSTLPKDLLQICTDRGIEPGPDQFVACVAFYVFGAVKFGESLSYLLSYTARHERELPTGWASHFAIHALKILTEQEDRDDRYFFYDTAHRQDAINKALKYVYR</sequence>
<proteinExistence type="predicted"/>
<dbReference type="AlphaFoldDB" id="X1JXT5"/>
<protein>
    <submittedName>
        <fullName evidence="1">Uncharacterized protein</fullName>
    </submittedName>
</protein>